<dbReference type="Pfam" id="PF13499">
    <property type="entry name" value="EF-hand_7"/>
    <property type="match status" value="1"/>
</dbReference>
<evidence type="ECO:0000313" key="4">
    <source>
        <dbReference type="EMBL" id="CAH3027228.1"/>
    </source>
</evidence>
<dbReference type="PROSITE" id="PS00018">
    <property type="entry name" value="EF_HAND_1"/>
    <property type="match status" value="5"/>
</dbReference>
<evidence type="ECO:0000313" key="5">
    <source>
        <dbReference type="Proteomes" id="UP001159427"/>
    </source>
</evidence>
<accession>A0ABN8MFB8</accession>
<keyword evidence="1" id="KW-0106">Calcium</keyword>
<dbReference type="SUPFAM" id="SSF47473">
    <property type="entry name" value="EF-hand"/>
    <property type="match status" value="2"/>
</dbReference>
<dbReference type="InterPro" id="IPR002048">
    <property type="entry name" value="EF_hand_dom"/>
</dbReference>
<feature type="domain" description="EF-hand" evidence="3">
    <location>
        <begin position="66"/>
        <end position="102"/>
    </location>
</feature>
<keyword evidence="5" id="KW-1185">Reference proteome</keyword>
<dbReference type="Proteomes" id="UP001159427">
    <property type="component" value="Unassembled WGS sequence"/>
</dbReference>
<dbReference type="InterPro" id="IPR018247">
    <property type="entry name" value="EF_Hand_1_Ca_BS"/>
</dbReference>
<feature type="signal peptide" evidence="2">
    <location>
        <begin position="1"/>
        <end position="21"/>
    </location>
</feature>
<reference evidence="4 5" key="1">
    <citation type="submission" date="2022-05" db="EMBL/GenBank/DDBJ databases">
        <authorList>
            <consortium name="Genoscope - CEA"/>
            <person name="William W."/>
        </authorList>
    </citation>
    <scope>NUCLEOTIDE SEQUENCE [LARGE SCALE GENOMIC DNA]</scope>
</reference>
<dbReference type="Pfam" id="PF13202">
    <property type="entry name" value="EF-hand_5"/>
    <property type="match status" value="2"/>
</dbReference>
<protein>
    <recommendedName>
        <fullName evidence="3">EF-hand domain-containing protein</fullName>
    </recommendedName>
</protein>
<proteinExistence type="predicted"/>
<dbReference type="SMART" id="SM00054">
    <property type="entry name" value="EFh"/>
    <property type="match status" value="3"/>
</dbReference>
<evidence type="ECO:0000256" key="2">
    <source>
        <dbReference type="SAM" id="SignalP"/>
    </source>
</evidence>
<keyword evidence="2" id="KW-0732">Signal</keyword>
<comment type="caution">
    <text evidence="4">The sequence shown here is derived from an EMBL/GenBank/DDBJ whole genome shotgun (WGS) entry which is preliminary data.</text>
</comment>
<feature type="domain" description="EF-hand" evidence="3">
    <location>
        <begin position="187"/>
        <end position="222"/>
    </location>
</feature>
<dbReference type="EMBL" id="CALNXI010000442">
    <property type="protein sequence ID" value="CAH3027228.1"/>
    <property type="molecule type" value="Genomic_DNA"/>
</dbReference>
<feature type="chain" id="PRO_5045823270" description="EF-hand domain-containing protein" evidence="2">
    <location>
        <begin position="22"/>
        <end position="313"/>
    </location>
</feature>
<evidence type="ECO:0000256" key="1">
    <source>
        <dbReference type="ARBA" id="ARBA00022837"/>
    </source>
</evidence>
<gene>
    <name evidence="4" type="ORF">PEVE_00031062</name>
</gene>
<dbReference type="InterPro" id="IPR011992">
    <property type="entry name" value="EF-hand-dom_pair"/>
</dbReference>
<organism evidence="4 5">
    <name type="scientific">Porites evermanni</name>
    <dbReference type="NCBI Taxonomy" id="104178"/>
    <lineage>
        <taxon>Eukaryota</taxon>
        <taxon>Metazoa</taxon>
        <taxon>Cnidaria</taxon>
        <taxon>Anthozoa</taxon>
        <taxon>Hexacorallia</taxon>
        <taxon>Scleractinia</taxon>
        <taxon>Fungiina</taxon>
        <taxon>Poritidae</taxon>
        <taxon>Porites</taxon>
    </lineage>
</organism>
<dbReference type="PROSITE" id="PS50222">
    <property type="entry name" value="EF_HAND_2"/>
    <property type="match status" value="2"/>
</dbReference>
<name>A0ABN8MFB8_9CNID</name>
<dbReference type="Gene3D" id="1.10.238.10">
    <property type="entry name" value="EF-hand"/>
    <property type="match status" value="3"/>
</dbReference>
<sequence length="313" mass="36510">MALLCTIAFVLQLSFNSLVFAEVHPHKDDFHKHEHFGANQQHDVRYDHEAFLGPDAEKFEKLTPEESKRRLKTIVTKLIDTNRDGLVSPDELSIWIEKQRKAFMYEDVDKRIAKEDTDGDGEITWLEYAKSEYGEWYDPERLPKDHSLRRQIRKKQYKFGMADADKNGKMNRDEYVDFEHPEENKKMEEIALDEVIEDVDQNGDGVISVAEFLGQYHDATNPPAWVTRQREEFHKKFDLNKDGKMDREEARAWVLPERDDSHDETAHLMDGTDENADGFLSVDEILLHWNLFVGSLATDHGQTLKKVKPHAEL</sequence>
<evidence type="ECO:0000259" key="3">
    <source>
        <dbReference type="PROSITE" id="PS50222"/>
    </source>
</evidence>
<dbReference type="PANTHER" id="PTHR10827">
    <property type="entry name" value="RETICULOCALBIN"/>
    <property type="match status" value="1"/>
</dbReference>
<dbReference type="PANTHER" id="PTHR10827:SF52">
    <property type="entry name" value="IP16409P"/>
    <property type="match status" value="1"/>
</dbReference>